<evidence type="ECO:0000256" key="3">
    <source>
        <dbReference type="ARBA" id="ARBA00022692"/>
    </source>
</evidence>
<dbReference type="PANTHER" id="PTHR37820:SF1">
    <property type="entry name" value="CELL DIVISION PROTEIN FTSQ"/>
    <property type="match status" value="1"/>
</dbReference>
<name>A0A7G9T635_9LACO</name>
<keyword evidence="5 6" id="KW-0131">Cell cycle</keyword>
<dbReference type="EMBL" id="CP060724">
    <property type="protein sequence ID" value="QNN75560.1"/>
    <property type="molecule type" value="Genomic_DNA"/>
</dbReference>
<dbReference type="InterPro" id="IPR026580">
    <property type="entry name" value="DivIB"/>
</dbReference>
<dbReference type="InterPro" id="IPR050487">
    <property type="entry name" value="FtsQ_DivIB"/>
</dbReference>
<keyword evidence="4 6" id="KW-1133">Transmembrane helix</keyword>
<keyword evidence="6" id="KW-0472">Membrane</keyword>
<dbReference type="PANTHER" id="PTHR37820">
    <property type="entry name" value="CELL DIVISION PROTEIN DIVIB"/>
    <property type="match status" value="1"/>
</dbReference>
<dbReference type="Proteomes" id="UP000515800">
    <property type="component" value="Chromosome"/>
</dbReference>
<dbReference type="AlphaFoldDB" id="A0A7G9T635"/>
<evidence type="ECO:0000256" key="7">
    <source>
        <dbReference type="SAM" id="MobiDB-lite"/>
    </source>
</evidence>
<comment type="subcellular location">
    <subcellularLocation>
        <location evidence="6">Cell membrane</location>
        <topology evidence="6">Single-pass type II membrane protein</topology>
    </subcellularLocation>
    <text evidence="6">Localizes to the division septum.</text>
</comment>
<comment type="function">
    <text evidence="6">Cell division protein that may be involved in stabilizing or promoting the assembly of the division complex.</text>
</comment>
<keyword evidence="1 6" id="KW-1003">Cell membrane</keyword>
<feature type="region of interest" description="Disordered" evidence="7">
    <location>
        <begin position="39"/>
        <end position="58"/>
    </location>
</feature>
<dbReference type="GO" id="GO:0043093">
    <property type="term" value="P:FtsZ-dependent cytokinesis"/>
    <property type="evidence" value="ECO:0007669"/>
    <property type="project" value="UniProtKB-UniRule"/>
</dbReference>
<dbReference type="HAMAP" id="MF_00912">
    <property type="entry name" value="DivIB"/>
    <property type="match status" value="1"/>
</dbReference>
<gene>
    <name evidence="6" type="primary">divIB</name>
    <name evidence="9" type="ORF">H9L19_01275</name>
</gene>
<dbReference type="Gene3D" id="3.40.50.10960">
    <property type="match status" value="1"/>
</dbReference>
<protein>
    <recommendedName>
        <fullName evidence="6">Cell division protein DivIB</fullName>
    </recommendedName>
</protein>
<keyword evidence="10" id="KW-1185">Reference proteome</keyword>
<evidence type="ECO:0000256" key="6">
    <source>
        <dbReference type="HAMAP-Rule" id="MF_00912"/>
    </source>
</evidence>
<feature type="transmembrane region" description="Helical" evidence="6">
    <location>
        <begin position="86"/>
        <end position="105"/>
    </location>
</feature>
<dbReference type="RefSeq" id="WP_187529392.1">
    <property type="nucleotide sequence ID" value="NZ_CP060724.1"/>
</dbReference>
<dbReference type="GO" id="GO:0032153">
    <property type="term" value="C:cell division site"/>
    <property type="evidence" value="ECO:0007669"/>
    <property type="project" value="UniProtKB-UniRule"/>
</dbReference>
<evidence type="ECO:0000256" key="4">
    <source>
        <dbReference type="ARBA" id="ARBA00022989"/>
    </source>
</evidence>
<dbReference type="Pfam" id="PF03799">
    <property type="entry name" value="FtsQ_DivIB_C"/>
    <property type="match status" value="1"/>
</dbReference>
<evidence type="ECO:0000313" key="10">
    <source>
        <dbReference type="Proteomes" id="UP000515800"/>
    </source>
</evidence>
<dbReference type="KEGG" id="wdi:H9L19_01275"/>
<evidence type="ECO:0000259" key="8">
    <source>
        <dbReference type="Pfam" id="PF03799"/>
    </source>
</evidence>
<dbReference type="InterPro" id="IPR005548">
    <property type="entry name" value="Cell_div_FtsQ/DivIB_C"/>
</dbReference>
<evidence type="ECO:0000256" key="2">
    <source>
        <dbReference type="ARBA" id="ARBA00022618"/>
    </source>
</evidence>
<evidence type="ECO:0000256" key="5">
    <source>
        <dbReference type="ARBA" id="ARBA00023306"/>
    </source>
</evidence>
<keyword evidence="3 6" id="KW-0812">Transmembrane</keyword>
<evidence type="ECO:0000256" key="1">
    <source>
        <dbReference type="ARBA" id="ARBA00022475"/>
    </source>
</evidence>
<reference evidence="9 10" key="1">
    <citation type="submission" date="2020-08" db="EMBL/GenBank/DDBJ databases">
        <title>Genome sequence of Weissella diestrammenae KACC 16890T.</title>
        <authorList>
            <person name="Hyun D.-W."/>
            <person name="Bae J.-W."/>
        </authorList>
    </citation>
    <scope>NUCLEOTIDE SEQUENCE [LARGE SCALE GENOMIC DNA]</scope>
    <source>
        <strain evidence="9 10">KACC 16890</strain>
    </source>
</reference>
<evidence type="ECO:0000313" key="9">
    <source>
        <dbReference type="EMBL" id="QNN75560.1"/>
    </source>
</evidence>
<proteinExistence type="inferred from homology"/>
<keyword evidence="2 6" id="KW-0132">Cell division</keyword>
<comment type="similarity">
    <text evidence="6">Belongs to the FtsQ/DivIB family. DivIB subfamily.</text>
</comment>
<sequence>MTKEEQSDEKILDKTNQINTSKKITQHLDELLGLTEDQNQPELVSEQSHDKQSKWTSGSPVFSTRFVSTHWRHVQRKLTLTMREKHAIIMLLVLLVCAIVLTWMISPLGKAKQIEVIGNSDLTRREVLNTVGINHQTAMSEIIMEKSHYLAQAKQNPQIQQVQIKVTKMNTVQIQVKEVVKVGFIRKNNQYHYILADGKSLQQPINLQQTRNLPIYNQFKSDTTLAMVAKQIGQLSPALRNGISEVVWSPTKDNPQRIMMFMDDGNEVLVNAKKISDNMKYYPGMVVQVSQKGVVDLQVGAYFKPYGQ</sequence>
<feature type="domain" description="Cell division protein FtsQ/DivIB C-terminal" evidence="8">
    <location>
        <begin position="185"/>
        <end position="297"/>
    </location>
</feature>
<dbReference type="GO" id="GO:0005886">
    <property type="term" value="C:plasma membrane"/>
    <property type="evidence" value="ECO:0007669"/>
    <property type="project" value="UniProtKB-SubCell"/>
</dbReference>
<accession>A0A7G9T635</accession>
<organism evidence="9 10">
    <name type="scientific">Weissella diestrammenae</name>
    <dbReference type="NCBI Taxonomy" id="1162633"/>
    <lineage>
        <taxon>Bacteria</taxon>
        <taxon>Bacillati</taxon>
        <taxon>Bacillota</taxon>
        <taxon>Bacilli</taxon>
        <taxon>Lactobacillales</taxon>
        <taxon>Lactobacillaceae</taxon>
        <taxon>Weissella</taxon>
    </lineage>
</organism>